<reference evidence="4 5" key="1">
    <citation type="submission" date="2024-02" db="EMBL/GenBank/DDBJ databases">
        <title>De novo assembly and annotation of 12 fungi associated with fruit tree decline syndrome in Ontario, Canada.</title>
        <authorList>
            <person name="Sulman M."/>
            <person name="Ellouze W."/>
            <person name="Ilyukhin E."/>
        </authorList>
    </citation>
    <scope>NUCLEOTIDE SEQUENCE [LARGE SCALE GENOMIC DNA]</scope>
    <source>
        <strain evidence="4 5">M97-236</strain>
    </source>
</reference>
<sequence length="231" mass="25630">MAATRKNIQEIEKARALNHVPWCEEYEKMISGMLYAAGDRDLENARYKARAFAHRFNTWFPDPSTDPSKGFSVLAAERLKLLQGIIGYLGDDEVFIEPPFNIDYGCNISLGKRFYANFNLTILDCSLVTIGDRCMFGPNVSIFAATHEAEVQSRRENIEYGRPVVVGDDCWIGGNVVILPGVTIGRGCTIGAMSVVTKDIPEFSVAMGQPAKVVKKVSPVPLEYKEDEKAE</sequence>
<evidence type="ECO:0000313" key="4">
    <source>
        <dbReference type="EMBL" id="KAL1611479.1"/>
    </source>
</evidence>
<dbReference type="InterPro" id="IPR051159">
    <property type="entry name" value="Hexapeptide_acetyltransf"/>
</dbReference>
<keyword evidence="5" id="KW-1185">Reference proteome</keyword>
<evidence type="ECO:0000313" key="5">
    <source>
        <dbReference type="Proteomes" id="UP001521222"/>
    </source>
</evidence>
<evidence type="ECO:0000259" key="3">
    <source>
        <dbReference type="SMART" id="SM01266"/>
    </source>
</evidence>
<gene>
    <name evidence="4" type="ORF">SLS59_000198</name>
</gene>
<dbReference type="InterPro" id="IPR011004">
    <property type="entry name" value="Trimer_LpxA-like_sf"/>
</dbReference>
<evidence type="ECO:0000256" key="1">
    <source>
        <dbReference type="ARBA" id="ARBA00007274"/>
    </source>
</evidence>
<dbReference type="InterPro" id="IPR001451">
    <property type="entry name" value="Hexapep"/>
</dbReference>
<feature type="domain" description="Maltose/galactoside acetyltransferase" evidence="3">
    <location>
        <begin position="26"/>
        <end position="91"/>
    </location>
</feature>
<dbReference type="SUPFAM" id="SSF51161">
    <property type="entry name" value="Trimeric LpxA-like enzymes"/>
    <property type="match status" value="1"/>
</dbReference>
<dbReference type="Gene3D" id="2.160.10.10">
    <property type="entry name" value="Hexapeptide repeat proteins"/>
    <property type="match status" value="1"/>
</dbReference>
<accession>A0ABR3S478</accession>
<dbReference type="PANTHER" id="PTHR23416:SF23">
    <property type="entry name" value="ACETYLTRANSFERASE C18B11.09C-RELATED"/>
    <property type="match status" value="1"/>
</dbReference>
<comment type="caution">
    <text evidence="4">The sequence shown here is derived from an EMBL/GenBank/DDBJ whole genome shotgun (WGS) entry which is preliminary data.</text>
</comment>
<dbReference type="Proteomes" id="UP001521222">
    <property type="component" value="Unassembled WGS sequence"/>
</dbReference>
<dbReference type="CDD" id="cd03357">
    <property type="entry name" value="LbH_MAT_GAT"/>
    <property type="match status" value="1"/>
</dbReference>
<proteinExistence type="inferred from homology"/>
<organism evidence="4 5">
    <name type="scientific">Nothophoma quercina</name>
    <dbReference type="NCBI Taxonomy" id="749835"/>
    <lineage>
        <taxon>Eukaryota</taxon>
        <taxon>Fungi</taxon>
        <taxon>Dikarya</taxon>
        <taxon>Ascomycota</taxon>
        <taxon>Pezizomycotina</taxon>
        <taxon>Dothideomycetes</taxon>
        <taxon>Pleosporomycetidae</taxon>
        <taxon>Pleosporales</taxon>
        <taxon>Pleosporineae</taxon>
        <taxon>Didymellaceae</taxon>
        <taxon>Nothophoma</taxon>
    </lineage>
</organism>
<comment type="similarity">
    <text evidence="1">Belongs to the transferase hexapeptide repeat family.</text>
</comment>
<keyword evidence="2" id="KW-0808">Transferase</keyword>
<protein>
    <recommendedName>
        <fullName evidence="3">Maltose/galactoside acetyltransferase domain-containing protein</fullName>
    </recommendedName>
</protein>
<dbReference type="SMART" id="SM01266">
    <property type="entry name" value="Mac"/>
    <property type="match status" value="1"/>
</dbReference>
<dbReference type="Pfam" id="PF00132">
    <property type="entry name" value="Hexapep"/>
    <property type="match status" value="1"/>
</dbReference>
<dbReference type="Pfam" id="PF12464">
    <property type="entry name" value="Mac"/>
    <property type="match status" value="1"/>
</dbReference>
<dbReference type="InterPro" id="IPR024688">
    <property type="entry name" value="Mac_dom"/>
</dbReference>
<dbReference type="PANTHER" id="PTHR23416">
    <property type="entry name" value="SIALIC ACID SYNTHASE-RELATED"/>
    <property type="match status" value="1"/>
</dbReference>
<name>A0ABR3S478_9PLEO</name>
<evidence type="ECO:0000256" key="2">
    <source>
        <dbReference type="ARBA" id="ARBA00022679"/>
    </source>
</evidence>
<dbReference type="EMBL" id="JAKIXB020000001">
    <property type="protein sequence ID" value="KAL1611479.1"/>
    <property type="molecule type" value="Genomic_DNA"/>
</dbReference>